<keyword evidence="1" id="KW-0472">Membrane</keyword>
<dbReference type="AlphaFoldDB" id="A0A9P0CAZ4"/>
<gene>
    <name evidence="2" type="ORF">BEMITA_LOCUS5358</name>
</gene>
<feature type="transmembrane region" description="Helical" evidence="1">
    <location>
        <begin position="29"/>
        <end position="48"/>
    </location>
</feature>
<dbReference type="EMBL" id="OU963864">
    <property type="protein sequence ID" value="CAH0768184.1"/>
    <property type="molecule type" value="Genomic_DNA"/>
</dbReference>
<evidence type="ECO:0000256" key="1">
    <source>
        <dbReference type="SAM" id="Phobius"/>
    </source>
</evidence>
<reference evidence="2" key="1">
    <citation type="submission" date="2021-12" db="EMBL/GenBank/DDBJ databases">
        <authorList>
            <person name="King R."/>
        </authorList>
    </citation>
    <scope>NUCLEOTIDE SEQUENCE</scope>
</reference>
<evidence type="ECO:0008006" key="4">
    <source>
        <dbReference type="Google" id="ProtNLM"/>
    </source>
</evidence>
<accession>A0A9P0CAZ4</accession>
<feature type="transmembrane region" description="Helical" evidence="1">
    <location>
        <begin position="80"/>
        <end position="100"/>
    </location>
</feature>
<dbReference type="Proteomes" id="UP001152759">
    <property type="component" value="Chromosome 3"/>
</dbReference>
<evidence type="ECO:0000313" key="3">
    <source>
        <dbReference type="Proteomes" id="UP001152759"/>
    </source>
</evidence>
<sequence>MTIISGVMLIHVYTYAYLLTGDFLIKIETYVSCTVMMTTLVLPFTYLVESRQFGAIFRSWNRFQRHFKLRTGTFIDLRIVKLYSVLHVAFFLFIFVQLLLQAPTYIPDLFIFRLAYSYPYVQILLVYILSHVSLKAASIASREYNVQFQKMMARGQAEELEPFRLLWLELSSLMRESGNLYHNTTSLDNFVPIMVGLILHLYRLILVFPKRAVRAEWQKFALEVFLILYRHLYFLLVLYDHGETITNQVSTIHCTLN</sequence>
<feature type="transmembrane region" description="Helical" evidence="1">
    <location>
        <begin position="220"/>
        <end position="239"/>
    </location>
</feature>
<name>A0A9P0CAZ4_BEMTA</name>
<feature type="transmembrane region" description="Helical" evidence="1">
    <location>
        <begin position="120"/>
        <end position="141"/>
    </location>
</feature>
<keyword evidence="3" id="KW-1185">Reference proteome</keyword>
<organism evidence="2 3">
    <name type="scientific">Bemisia tabaci</name>
    <name type="common">Sweetpotato whitefly</name>
    <name type="synonym">Aleurodes tabaci</name>
    <dbReference type="NCBI Taxonomy" id="7038"/>
    <lineage>
        <taxon>Eukaryota</taxon>
        <taxon>Metazoa</taxon>
        <taxon>Ecdysozoa</taxon>
        <taxon>Arthropoda</taxon>
        <taxon>Hexapoda</taxon>
        <taxon>Insecta</taxon>
        <taxon>Pterygota</taxon>
        <taxon>Neoptera</taxon>
        <taxon>Paraneoptera</taxon>
        <taxon>Hemiptera</taxon>
        <taxon>Sternorrhyncha</taxon>
        <taxon>Aleyrodoidea</taxon>
        <taxon>Aleyrodidae</taxon>
        <taxon>Aleyrodinae</taxon>
        <taxon>Bemisia</taxon>
    </lineage>
</organism>
<proteinExistence type="predicted"/>
<keyword evidence="1" id="KW-0812">Transmembrane</keyword>
<evidence type="ECO:0000313" key="2">
    <source>
        <dbReference type="EMBL" id="CAH0768184.1"/>
    </source>
</evidence>
<keyword evidence="1" id="KW-1133">Transmembrane helix</keyword>
<protein>
    <recommendedName>
        <fullName evidence="4">Gustatory receptor</fullName>
    </recommendedName>
</protein>